<dbReference type="PANTHER" id="PTHR30100:SF1">
    <property type="entry name" value="PHOSPHATE ACYLTRANSFERASE"/>
    <property type="match status" value="1"/>
</dbReference>
<dbReference type="RefSeq" id="WP_316413679.1">
    <property type="nucleotide sequence ID" value="NZ_AP027080.1"/>
</dbReference>
<accession>A0AA48GKZ3</accession>
<dbReference type="EMBL" id="AP027080">
    <property type="protein sequence ID" value="BDU74996.1"/>
    <property type="molecule type" value="Genomic_DNA"/>
</dbReference>
<dbReference type="InterPro" id="IPR003664">
    <property type="entry name" value="FA_synthesis"/>
</dbReference>
<proteinExistence type="inferred from homology"/>
<protein>
    <recommendedName>
        <fullName evidence="8 10">Phosphate acyltransferase</fullName>
        <ecNumber evidence="8 10">2.3.1.274</ecNumber>
    </recommendedName>
    <alternativeName>
        <fullName evidence="10">Acyl-ACP phosphotransacylase</fullName>
    </alternativeName>
    <alternativeName>
        <fullName evidence="10">Acyl-[acyl-carrier-protein]--phosphate acyltransferase</fullName>
    </alternativeName>
    <alternativeName>
        <fullName evidence="10">Phosphate-acyl-ACP acyltransferase</fullName>
    </alternativeName>
</protein>
<evidence type="ECO:0000256" key="9">
    <source>
        <dbReference type="ARBA" id="ARBA00046608"/>
    </source>
</evidence>
<dbReference type="KEGG" id="msil:METEAL_41700"/>
<evidence type="ECO:0000256" key="7">
    <source>
        <dbReference type="ARBA" id="ARBA00023264"/>
    </source>
</evidence>
<dbReference type="PIRSF" id="PIRSF002465">
    <property type="entry name" value="Phsphlp_syn_PlsX"/>
    <property type="match status" value="1"/>
</dbReference>
<comment type="pathway">
    <text evidence="10">Lipid metabolism; phospholipid metabolism.</text>
</comment>
<keyword evidence="5 10" id="KW-0443">Lipid metabolism</keyword>
<evidence type="ECO:0000256" key="1">
    <source>
        <dbReference type="ARBA" id="ARBA00001232"/>
    </source>
</evidence>
<gene>
    <name evidence="10 11" type="primary">plsX</name>
    <name evidence="11" type="ORF">METEAL_41700</name>
</gene>
<keyword evidence="12" id="KW-1185">Reference proteome</keyword>
<evidence type="ECO:0000256" key="5">
    <source>
        <dbReference type="ARBA" id="ARBA00023098"/>
    </source>
</evidence>
<dbReference type="SUPFAM" id="SSF53659">
    <property type="entry name" value="Isocitrate/Isopropylmalate dehydrogenase-like"/>
    <property type="match status" value="1"/>
</dbReference>
<dbReference type="PANTHER" id="PTHR30100">
    <property type="entry name" value="FATTY ACID/PHOSPHOLIPID SYNTHESIS PROTEIN PLSX"/>
    <property type="match status" value="1"/>
</dbReference>
<dbReference type="NCBIfam" id="TIGR00182">
    <property type="entry name" value="plsX"/>
    <property type="match status" value="1"/>
</dbReference>
<dbReference type="Proteomes" id="UP001238179">
    <property type="component" value="Chromosome"/>
</dbReference>
<evidence type="ECO:0000256" key="8">
    <source>
        <dbReference type="ARBA" id="ARBA00024069"/>
    </source>
</evidence>
<keyword evidence="3 10" id="KW-0444">Lipid biosynthesis</keyword>
<evidence type="ECO:0000256" key="2">
    <source>
        <dbReference type="ARBA" id="ARBA00022490"/>
    </source>
</evidence>
<dbReference type="GO" id="GO:0006633">
    <property type="term" value="P:fatty acid biosynthetic process"/>
    <property type="evidence" value="ECO:0007669"/>
    <property type="project" value="UniProtKB-UniRule"/>
</dbReference>
<keyword evidence="7 10" id="KW-1208">Phospholipid metabolism</keyword>
<organism evidence="11 12">
    <name type="scientific">Mesoterricola silvestris</name>
    <dbReference type="NCBI Taxonomy" id="2927979"/>
    <lineage>
        <taxon>Bacteria</taxon>
        <taxon>Pseudomonadati</taxon>
        <taxon>Acidobacteriota</taxon>
        <taxon>Holophagae</taxon>
        <taxon>Holophagales</taxon>
        <taxon>Holophagaceae</taxon>
        <taxon>Mesoterricola</taxon>
    </lineage>
</organism>
<evidence type="ECO:0000256" key="6">
    <source>
        <dbReference type="ARBA" id="ARBA00023209"/>
    </source>
</evidence>
<comment type="catalytic activity">
    <reaction evidence="1 10">
        <text>a fatty acyl-[ACP] + phosphate = an acyl phosphate + holo-[ACP]</text>
        <dbReference type="Rhea" id="RHEA:42292"/>
        <dbReference type="Rhea" id="RHEA-COMP:9685"/>
        <dbReference type="Rhea" id="RHEA-COMP:14125"/>
        <dbReference type="ChEBI" id="CHEBI:43474"/>
        <dbReference type="ChEBI" id="CHEBI:59918"/>
        <dbReference type="ChEBI" id="CHEBI:64479"/>
        <dbReference type="ChEBI" id="CHEBI:138651"/>
        <dbReference type="EC" id="2.3.1.274"/>
    </reaction>
</comment>
<evidence type="ECO:0000313" key="12">
    <source>
        <dbReference type="Proteomes" id="UP001238179"/>
    </source>
</evidence>
<evidence type="ECO:0000256" key="4">
    <source>
        <dbReference type="ARBA" id="ARBA00022679"/>
    </source>
</evidence>
<keyword evidence="6 10" id="KW-0594">Phospholipid biosynthesis</keyword>
<reference evidence="12" key="1">
    <citation type="journal article" date="2023" name="Int. J. Syst. Evol. Microbiol.">
        <title>Mesoterricola silvestris gen. nov., sp. nov., Mesoterricola sediminis sp. nov., Geothrix oryzae sp. nov., Geothrix edaphica sp. nov., Geothrix rubra sp. nov., and Geothrix limicola sp. nov., six novel members of Acidobacteriota isolated from soils.</title>
        <authorList>
            <person name="Itoh H."/>
            <person name="Sugisawa Y."/>
            <person name="Mise K."/>
            <person name="Xu Z."/>
            <person name="Kuniyasu M."/>
            <person name="Ushijima N."/>
            <person name="Kawano K."/>
            <person name="Kobayashi E."/>
            <person name="Shiratori Y."/>
            <person name="Masuda Y."/>
            <person name="Senoo K."/>
        </authorList>
    </citation>
    <scope>NUCLEOTIDE SEQUENCE [LARGE SCALE GENOMIC DNA]</scope>
    <source>
        <strain evidence="12">W79</strain>
    </source>
</reference>
<comment type="function">
    <text evidence="10">Catalyzes the reversible formation of acyl-phosphate (acyl-PO(4)) from acyl-[acyl-carrier-protein] (acyl-ACP). This enzyme utilizes acyl-ACP as fatty acyl donor, but not acyl-CoA.</text>
</comment>
<comment type="subunit">
    <text evidence="9 10">Homodimer. Probably interacts with PlsY.</text>
</comment>
<evidence type="ECO:0000256" key="3">
    <source>
        <dbReference type="ARBA" id="ARBA00022516"/>
    </source>
</evidence>
<dbReference type="GO" id="GO:0005737">
    <property type="term" value="C:cytoplasm"/>
    <property type="evidence" value="ECO:0007669"/>
    <property type="project" value="UniProtKB-SubCell"/>
</dbReference>
<sequence length="350" mass="36562">MDAPAIYRIALDVMGGDNAPVALLEGARAALQAHPELFLHLVGDEDRLRPLLAHTGLKGELASRFAIVHAASVVDMDDKATSILKEKKDSSIRVAAQLVREGKADGVVSMGHTGAAMVASKMVLGTLSGVDRPCLAAILPNMQGRPTVLLDVGANIDCRPDQIAQFAIMGSIYAEGVLGIPGPRVGVLSVGEEEGKGSTTTREAAEALKDIDLNFAGNAEGRDIWNGKFDVIACDGFVGNALLKSAEALAEGLVQGMKGVFKENLLTKLAALLTLNGLKRFAARLDYAEYGGAPLLGVKGVSIIGHGRSNAKAVHSAIRAALMASEHRVNDQIQASLGRLMSQAGSQETS</sequence>
<dbReference type="AlphaFoldDB" id="A0AA48GKZ3"/>
<evidence type="ECO:0000313" key="11">
    <source>
        <dbReference type="EMBL" id="BDU74996.1"/>
    </source>
</evidence>
<dbReference type="GO" id="GO:0008654">
    <property type="term" value="P:phospholipid biosynthetic process"/>
    <property type="evidence" value="ECO:0007669"/>
    <property type="project" value="UniProtKB-KW"/>
</dbReference>
<keyword evidence="11" id="KW-0012">Acyltransferase</keyword>
<keyword evidence="2 10" id="KW-0963">Cytoplasm</keyword>
<name>A0AA48GKZ3_9BACT</name>
<dbReference type="Pfam" id="PF02504">
    <property type="entry name" value="FA_synthesis"/>
    <property type="match status" value="1"/>
</dbReference>
<comment type="similarity">
    <text evidence="10">Belongs to the PlsX family.</text>
</comment>
<comment type="subcellular location">
    <subcellularLocation>
        <location evidence="10">Cytoplasm</location>
    </subcellularLocation>
    <text evidence="10">Associated with the membrane possibly through PlsY.</text>
</comment>
<dbReference type="InterPro" id="IPR012281">
    <property type="entry name" value="Phospholipid_synth_PlsX-like"/>
</dbReference>
<evidence type="ECO:0000256" key="10">
    <source>
        <dbReference type="HAMAP-Rule" id="MF_00019"/>
    </source>
</evidence>
<keyword evidence="4 10" id="KW-0808">Transferase</keyword>
<dbReference type="GO" id="GO:0043811">
    <property type="term" value="F:phosphate:acyl-[acyl carrier protein] acyltransferase activity"/>
    <property type="evidence" value="ECO:0007669"/>
    <property type="project" value="UniProtKB-UniRule"/>
</dbReference>
<dbReference type="Gene3D" id="3.40.718.10">
    <property type="entry name" value="Isopropylmalate Dehydrogenase"/>
    <property type="match status" value="1"/>
</dbReference>
<dbReference type="EC" id="2.3.1.274" evidence="8 10"/>
<dbReference type="HAMAP" id="MF_00019">
    <property type="entry name" value="PlsX"/>
    <property type="match status" value="1"/>
</dbReference>